<organism evidence="1">
    <name type="scientific">Hexamita inflata</name>
    <dbReference type="NCBI Taxonomy" id="28002"/>
    <lineage>
        <taxon>Eukaryota</taxon>
        <taxon>Metamonada</taxon>
        <taxon>Diplomonadida</taxon>
        <taxon>Hexamitidae</taxon>
        <taxon>Hexamitinae</taxon>
        <taxon>Hexamita</taxon>
    </lineage>
</organism>
<name>A0AA86QI44_9EUKA</name>
<protein>
    <submittedName>
        <fullName evidence="2">Hypothetical_protein</fullName>
    </submittedName>
</protein>
<proteinExistence type="predicted"/>
<evidence type="ECO:0000313" key="1">
    <source>
        <dbReference type="EMBL" id="CAI9955083.1"/>
    </source>
</evidence>
<accession>A0AA86QI44</accession>
<evidence type="ECO:0000313" key="2">
    <source>
        <dbReference type="EMBL" id="CAL6082416.1"/>
    </source>
</evidence>
<evidence type="ECO:0000313" key="3">
    <source>
        <dbReference type="Proteomes" id="UP001642409"/>
    </source>
</evidence>
<dbReference type="AlphaFoldDB" id="A0AA86QI44"/>
<gene>
    <name evidence="1" type="ORF">HINF_LOCUS42728</name>
    <name evidence="2" type="ORF">HINF_LOCUS61208</name>
</gene>
<keyword evidence="3" id="KW-1185">Reference proteome</keyword>
<comment type="caution">
    <text evidence="1">The sequence shown here is derived from an EMBL/GenBank/DDBJ whole genome shotgun (WGS) entry which is preliminary data.</text>
</comment>
<sequence length="173" mass="19497">MQIKYQITLQINKANYQLIFVSEPTTPRIRASRNSAPIAGITVTINTVEKPPIILHVNKQAQCTGAALIRLTISVIIDIILKEGNLPNYFISLGATIVPINDPISAEIDNNAIIVFDKFNYLIDVFIYICIITVVNQLNIAPLVRPPIKYATIIIFIVKWKRKLKSFQIIIKQ</sequence>
<dbReference type="EMBL" id="CATOUU010000855">
    <property type="protein sequence ID" value="CAI9955083.1"/>
    <property type="molecule type" value="Genomic_DNA"/>
</dbReference>
<dbReference type="EMBL" id="CAXDID020000364">
    <property type="protein sequence ID" value="CAL6082416.1"/>
    <property type="molecule type" value="Genomic_DNA"/>
</dbReference>
<reference evidence="1" key="1">
    <citation type="submission" date="2023-06" db="EMBL/GenBank/DDBJ databases">
        <authorList>
            <person name="Kurt Z."/>
        </authorList>
    </citation>
    <scope>NUCLEOTIDE SEQUENCE</scope>
</reference>
<reference evidence="2 3" key="2">
    <citation type="submission" date="2024-07" db="EMBL/GenBank/DDBJ databases">
        <authorList>
            <person name="Akdeniz Z."/>
        </authorList>
    </citation>
    <scope>NUCLEOTIDE SEQUENCE [LARGE SCALE GENOMIC DNA]</scope>
</reference>
<dbReference type="Proteomes" id="UP001642409">
    <property type="component" value="Unassembled WGS sequence"/>
</dbReference>